<evidence type="ECO:0000256" key="2">
    <source>
        <dbReference type="SAM" id="Phobius"/>
    </source>
</evidence>
<dbReference type="PANTHER" id="PTHR42852">
    <property type="entry name" value="THIOL:DISULFIDE INTERCHANGE PROTEIN DSBE"/>
    <property type="match status" value="1"/>
</dbReference>
<dbReference type="InterPro" id="IPR036249">
    <property type="entry name" value="Thioredoxin-like_sf"/>
</dbReference>
<dbReference type="Proteomes" id="UP000276443">
    <property type="component" value="Unassembled WGS sequence"/>
</dbReference>
<gene>
    <name evidence="4" type="ORF">EDC24_0774</name>
</gene>
<dbReference type="InterPro" id="IPR013766">
    <property type="entry name" value="Thioredoxin_domain"/>
</dbReference>
<evidence type="ECO:0000313" key="5">
    <source>
        <dbReference type="Proteomes" id="UP000276443"/>
    </source>
</evidence>
<dbReference type="GO" id="GO:0016209">
    <property type="term" value="F:antioxidant activity"/>
    <property type="evidence" value="ECO:0007669"/>
    <property type="project" value="InterPro"/>
</dbReference>
<dbReference type="Gene3D" id="3.40.30.10">
    <property type="entry name" value="Glutaredoxin"/>
    <property type="match status" value="1"/>
</dbReference>
<sequence length="190" mass="21696">MRVKQWLAIGLIITLLGIIVYNVVTEEEETYDNQGEMIFVHPEGQDIEQGGTDVGDTAPNFQLKNIEGETVQLADFRGKKVFMNFWASWCDPCKDEMPDMQKLYEEYSDEVVILAVNTSESNKKNAVNFVNEYGLTFPVLFDETSEVAAKYNMMGLPMTYFINSEGEIQIPPKTGPMEYDEMVEKMNELD</sequence>
<keyword evidence="5" id="KW-1185">Reference proteome</keyword>
<dbReference type="SUPFAM" id="SSF52833">
    <property type="entry name" value="Thioredoxin-like"/>
    <property type="match status" value="1"/>
</dbReference>
<organism evidence="4 5">
    <name type="scientific">Aquisalibacillus elongatus</name>
    <dbReference type="NCBI Taxonomy" id="485577"/>
    <lineage>
        <taxon>Bacteria</taxon>
        <taxon>Bacillati</taxon>
        <taxon>Bacillota</taxon>
        <taxon>Bacilli</taxon>
        <taxon>Bacillales</taxon>
        <taxon>Bacillaceae</taxon>
        <taxon>Aquisalibacillus</taxon>
    </lineage>
</organism>
<evidence type="ECO:0000256" key="1">
    <source>
        <dbReference type="ARBA" id="ARBA00023157"/>
    </source>
</evidence>
<dbReference type="PROSITE" id="PS51352">
    <property type="entry name" value="THIOREDOXIN_2"/>
    <property type="match status" value="1"/>
</dbReference>
<evidence type="ECO:0000313" key="4">
    <source>
        <dbReference type="EMBL" id="RPF55888.1"/>
    </source>
</evidence>
<name>A0A3N5C1D4_9BACI</name>
<dbReference type="InterPro" id="IPR000866">
    <property type="entry name" value="AhpC/TSA"/>
</dbReference>
<keyword evidence="1" id="KW-1015">Disulfide bond</keyword>
<reference evidence="4 5" key="1">
    <citation type="submission" date="2018-11" db="EMBL/GenBank/DDBJ databases">
        <title>Genomic Encyclopedia of Type Strains, Phase IV (KMG-IV): sequencing the most valuable type-strain genomes for metagenomic binning, comparative biology and taxonomic classification.</title>
        <authorList>
            <person name="Goeker M."/>
        </authorList>
    </citation>
    <scope>NUCLEOTIDE SEQUENCE [LARGE SCALE GENOMIC DNA]</scope>
    <source>
        <strain evidence="4 5">DSM 18090</strain>
    </source>
</reference>
<dbReference type="RefSeq" id="WP_245997960.1">
    <property type="nucleotide sequence ID" value="NZ_RKRF01000007.1"/>
</dbReference>
<feature type="domain" description="Thioredoxin" evidence="3">
    <location>
        <begin position="52"/>
        <end position="190"/>
    </location>
</feature>
<dbReference type="CDD" id="cd02966">
    <property type="entry name" value="TlpA_like_family"/>
    <property type="match status" value="1"/>
</dbReference>
<keyword evidence="2" id="KW-0812">Transmembrane</keyword>
<dbReference type="EMBL" id="RKRF01000007">
    <property type="protein sequence ID" value="RPF55888.1"/>
    <property type="molecule type" value="Genomic_DNA"/>
</dbReference>
<protein>
    <submittedName>
        <fullName evidence="4">Peroxiredoxin</fullName>
    </submittedName>
</protein>
<keyword evidence="2" id="KW-0472">Membrane</keyword>
<keyword evidence="2" id="KW-1133">Transmembrane helix</keyword>
<dbReference type="Pfam" id="PF00578">
    <property type="entry name" value="AhpC-TSA"/>
    <property type="match status" value="1"/>
</dbReference>
<feature type="transmembrane region" description="Helical" evidence="2">
    <location>
        <begin position="6"/>
        <end position="24"/>
    </location>
</feature>
<evidence type="ECO:0000259" key="3">
    <source>
        <dbReference type="PROSITE" id="PS51352"/>
    </source>
</evidence>
<dbReference type="AlphaFoldDB" id="A0A3N5C1D4"/>
<dbReference type="GO" id="GO:0016491">
    <property type="term" value="F:oxidoreductase activity"/>
    <property type="evidence" value="ECO:0007669"/>
    <property type="project" value="InterPro"/>
</dbReference>
<dbReference type="InterPro" id="IPR050553">
    <property type="entry name" value="Thioredoxin_ResA/DsbE_sf"/>
</dbReference>
<dbReference type="PANTHER" id="PTHR42852:SF1">
    <property type="entry name" value="THIOREDOXIN-LIKE PROTEIN YNEN"/>
    <property type="match status" value="1"/>
</dbReference>
<comment type="caution">
    <text evidence="4">The sequence shown here is derived from an EMBL/GenBank/DDBJ whole genome shotgun (WGS) entry which is preliminary data.</text>
</comment>
<accession>A0A3N5C1D4</accession>
<proteinExistence type="predicted"/>